<evidence type="ECO:0000256" key="1">
    <source>
        <dbReference type="SAM" id="MobiDB-lite"/>
    </source>
</evidence>
<name>A0ABP0XE40_9BRYO</name>
<sequence>MDHAVHVCINTHARVFVLVILILILVVCPGSVHCGRVIWPATPASTTTDHSSFILLVNREYNVGGAGMNSLHSFNSFNLAERLLSSASRGIQKALKFLLETTRCGGAVRRPPSASIITPPDIDHVEVNNRTATKKSEAAAAAAAAAAVTSLGTLSKGSTAGSHDESAPRSNGSTFDHTARPQVNYSLTSRRKNNYPVAAAGRSKFALKSQLAKGTIGPGSGTPSPGHNSIPVKMKGRWH</sequence>
<evidence type="ECO:0000313" key="4">
    <source>
        <dbReference type="Proteomes" id="UP001497444"/>
    </source>
</evidence>
<dbReference type="Proteomes" id="UP001497444">
    <property type="component" value="Chromosome 7"/>
</dbReference>
<keyword evidence="4" id="KW-1185">Reference proteome</keyword>
<accession>A0ABP0XE40</accession>
<proteinExistence type="predicted"/>
<feature type="region of interest" description="Disordered" evidence="1">
    <location>
        <begin position="154"/>
        <end position="190"/>
    </location>
</feature>
<keyword evidence="2" id="KW-0732">Signal</keyword>
<organism evidence="3 4">
    <name type="scientific">Sphagnum jensenii</name>
    <dbReference type="NCBI Taxonomy" id="128206"/>
    <lineage>
        <taxon>Eukaryota</taxon>
        <taxon>Viridiplantae</taxon>
        <taxon>Streptophyta</taxon>
        <taxon>Embryophyta</taxon>
        <taxon>Bryophyta</taxon>
        <taxon>Sphagnophytina</taxon>
        <taxon>Sphagnopsida</taxon>
        <taxon>Sphagnales</taxon>
        <taxon>Sphagnaceae</taxon>
        <taxon>Sphagnum</taxon>
    </lineage>
</organism>
<evidence type="ECO:0000313" key="3">
    <source>
        <dbReference type="EMBL" id="CAK9276616.1"/>
    </source>
</evidence>
<reference evidence="3" key="1">
    <citation type="submission" date="2024-02" db="EMBL/GenBank/DDBJ databases">
        <authorList>
            <consortium name="ELIXIR-Norway"/>
            <consortium name="Elixir Norway"/>
        </authorList>
    </citation>
    <scope>NUCLEOTIDE SEQUENCE</scope>
</reference>
<feature type="signal peptide" evidence="2">
    <location>
        <begin position="1"/>
        <end position="34"/>
    </location>
</feature>
<gene>
    <name evidence="3" type="ORF">CSSPJE1EN1_LOCUS22094</name>
</gene>
<feature type="chain" id="PRO_5045116126" evidence="2">
    <location>
        <begin position="35"/>
        <end position="239"/>
    </location>
</feature>
<protein>
    <submittedName>
        <fullName evidence="3">Uncharacterized protein</fullName>
    </submittedName>
</protein>
<feature type="region of interest" description="Disordered" evidence="1">
    <location>
        <begin position="211"/>
        <end position="239"/>
    </location>
</feature>
<feature type="compositionally biased region" description="Polar residues" evidence="1">
    <location>
        <begin position="168"/>
        <end position="188"/>
    </location>
</feature>
<dbReference type="EMBL" id="OZ020102">
    <property type="protein sequence ID" value="CAK9276616.1"/>
    <property type="molecule type" value="Genomic_DNA"/>
</dbReference>
<evidence type="ECO:0000256" key="2">
    <source>
        <dbReference type="SAM" id="SignalP"/>
    </source>
</evidence>